<keyword evidence="5 6" id="KW-0472">Membrane</keyword>
<proteinExistence type="predicted"/>
<sequence>MSMSVGEYGGFADGVGFLTPGFAFRGRVLRGRQLIAFVPRGPKVRLHVSIRDLELENVGSGGGESKVAGEAAAGLEAEVFPSPEQSVEDEKLDPEAVFNYIWPRATMILVAALWGTNFAIVKMLDESVRVAASAFARFGLAALALSPWMIGAPKEVLLRGFDIGKYVFLGYYFQTVALKYSTANKIAFLCSLTVVFVPLLSTMFPSKEHGGDEKNQVPMVSILLAISGVALLELSSAVTPSVGDILGFLSTIAFAYKFVCNERALSKYPGSAMALSAAQLATVGGLSAVWYVVDSLMLYGTLDFSGVQVAASDSLVFGSLLYTGLVTTGLTLVLENLSLKRLSAAELSLLVSSEPFFAAAFSAFFLNETLTSQGVLGGFLIFTACLSSSFSTELRKRGTEIVDRFTRWMPGMKAKPKRE</sequence>
<feature type="transmembrane region" description="Helical" evidence="6">
    <location>
        <begin position="347"/>
        <end position="366"/>
    </location>
</feature>
<protein>
    <recommendedName>
        <fullName evidence="7">EamA domain-containing protein</fullName>
    </recommendedName>
</protein>
<feature type="transmembrane region" description="Helical" evidence="6">
    <location>
        <begin position="272"/>
        <end position="293"/>
    </location>
</feature>
<gene>
    <name evidence="8" type="ORF">RMAR00112_LOCUS11496</name>
</gene>
<evidence type="ECO:0000256" key="6">
    <source>
        <dbReference type="SAM" id="Phobius"/>
    </source>
</evidence>
<evidence type="ECO:0000256" key="2">
    <source>
        <dbReference type="ARBA" id="ARBA00022475"/>
    </source>
</evidence>
<dbReference type="PANTHER" id="PTHR42920:SF5">
    <property type="entry name" value="EAMA DOMAIN-CONTAINING PROTEIN"/>
    <property type="match status" value="1"/>
</dbReference>
<feature type="transmembrane region" description="Helical" evidence="6">
    <location>
        <begin position="315"/>
        <end position="335"/>
    </location>
</feature>
<feature type="transmembrane region" description="Helical" evidence="6">
    <location>
        <begin position="186"/>
        <end position="205"/>
    </location>
</feature>
<dbReference type="Pfam" id="PF00892">
    <property type="entry name" value="EamA"/>
    <property type="match status" value="2"/>
</dbReference>
<dbReference type="PANTHER" id="PTHR42920">
    <property type="entry name" value="OS03G0707200 PROTEIN-RELATED"/>
    <property type="match status" value="1"/>
</dbReference>
<evidence type="ECO:0000256" key="3">
    <source>
        <dbReference type="ARBA" id="ARBA00022692"/>
    </source>
</evidence>
<comment type="subcellular location">
    <subcellularLocation>
        <location evidence="1">Cell membrane</location>
        <topology evidence="1">Multi-pass membrane protein</topology>
    </subcellularLocation>
</comment>
<evidence type="ECO:0000313" key="8">
    <source>
        <dbReference type="EMBL" id="CAE0043523.1"/>
    </source>
</evidence>
<keyword evidence="2" id="KW-1003">Cell membrane</keyword>
<feature type="domain" description="EamA" evidence="7">
    <location>
        <begin position="107"/>
        <end position="205"/>
    </location>
</feature>
<feature type="transmembrane region" description="Helical" evidence="6">
    <location>
        <begin position="128"/>
        <end position="150"/>
    </location>
</feature>
<dbReference type="AlphaFoldDB" id="A0A7S3ECQ4"/>
<evidence type="ECO:0000256" key="5">
    <source>
        <dbReference type="ARBA" id="ARBA00023136"/>
    </source>
</evidence>
<dbReference type="EMBL" id="HBHW01014865">
    <property type="protein sequence ID" value="CAE0043523.1"/>
    <property type="molecule type" value="Transcribed_RNA"/>
</dbReference>
<evidence type="ECO:0000256" key="1">
    <source>
        <dbReference type="ARBA" id="ARBA00004651"/>
    </source>
</evidence>
<dbReference type="InterPro" id="IPR000620">
    <property type="entry name" value="EamA_dom"/>
</dbReference>
<accession>A0A7S3ECQ4</accession>
<dbReference type="InterPro" id="IPR051258">
    <property type="entry name" value="Diverse_Substrate_Transporter"/>
</dbReference>
<name>A0A7S3ECQ4_9RHOD</name>
<dbReference type="GO" id="GO:0005886">
    <property type="term" value="C:plasma membrane"/>
    <property type="evidence" value="ECO:0007669"/>
    <property type="project" value="UniProtKB-SubCell"/>
</dbReference>
<feature type="transmembrane region" description="Helical" evidence="6">
    <location>
        <begin position="241"/>
        <end position="260"/>
    </location>
</feature>
<keyword evidence="3 6" id="KW-0812">Transmembrane</keyword>
<keyword evidence="4 6" id="KW-1133">Transmembrane helix</keyword>
<organism evidence="8">
    <name type="scientific">Rhodosorus marinus</name>
    <dbReference type="NCBI Taxonomy" id="101924"/>
    <lineage>
        <taxon>Eukaryota</taxon>
        <taxon>Rhodophyta</taxon>
        <taxon>Stylonematophyceae</taxon>
        <taxon>Stylonematales</taxon>
        <taxon>Stylonemataceae</taxon>
        <taxon>Rhodosorus</taxon>
    </lineage>
</organism>
<dbReference type="InterPro" id="IPR037185">
    <property type="entry name" value="EmrE-like"/>
</dbReference>
<evidence type="ECO:0000256" key="4">
    <source>
        <dbReference type="ARBA" id="ARBA00022989"/>
    </source>
</evidence>
<feature type="domain" description="EamA" evidence="7">
    <location>
        <begin position="243"/>
        <end position="387"/>
    </location>
</feature>
<feature type="transmembrane region" description="Helical" evidence="6">
    <location>
        <begin position="372"/>
        <end position="390"/>
    </location>
</feature>
<evidence type="ECO:0000259" key="7">
    <source>
        <dbReference type="Pfam" id="PF00892"/>
    </source>
</evidence>
<dbReference type="SUPFAM" id="SSF103481">
    <property type="entry name" value="Multidrug resistance efflux transporter EmrE"/>
    <property type="match status" value="2"/>
</dbReference>
<reference evidence="8" key="1">
    <citation type="submission" date="2021-01" db="EMBL/GenBank/DDBJ databases">
        <authorList>
            <person name="Corre E."/>
            <person name="Pelletier E."/>
            <person name="Niang G."/>
            <person name="Scheremetjew M."/>
            <person name="Finn R."/>
            <person name="Kale V."/>
            <person name="Holt S."/>
            <person name="Cochrane G."/>
            <person name="Meng A."/>
            <person name="Brown T."/>
            <person name="Cohen L."/>
        </authorList>
    </citation>
    <scope>NUCLEOTIDE SEQUENCE</scope>
    <source>
        <strain evidence="8">CCMP 769</strain>
    </source>
</reference>
<feature type="transmembrane region" description="Helical" evidence="6">
    <location>
        <begin position="101"/>
        <end position="121"/>
    </location>
</feature>